<name>A0A9W6CVI9_9MICO</name>
<organism evidence="2 3">
    <name type="scientific">Agromyces rhizosphaerae</name>
    <dbReference type="NCBI Taxonomy" id="88374"/>
    <lineage>
        <taxon>Bacteria</taxon>
        <taxon>Bacillati</taxon>
        <taxon>Actinomycetota</taxon>
        <taxon>Actinomycetes</taxon>
        <taxon>Micrococcales</taxon>
        <taxon>Microbacteriaceae</taxon>
        <taxon>Agromyces</taxon>
    </lineage>
</organism>
<dbReference type="Proteomes" id="UP001144396">
    <property type="component" value="Unassembled WGS sequence"/>
</dbReference>
<accession>A0A9W6CVI9</accession>
<evidence type="ECO:0000313" key="3">
    <source>
        <dbReference type="Proteomes" id="UP001144396"/>
    </source>
</evidence>
<evidence type="ECO:0000256" key="1">
    <source>
        <dbReference type="SAM" id="Phobius"/>
    </source>
</evidence>
<evidence type="ECO:0000313" key="2">
    <source>
        <dbReference type="EMBL" id="GLI26017.1"/>
    </source>
</evidence>
<feature type="transmembrane region" description="Helical" evidence="1">
    <location>
        <begin position="94"/>
        <end position="119"/>
    </location>
</feature>
<keyword evidence="3" id="KW-1185">Reference proteome</keyword>
<keyword evidence="1" id="KW-0812">Transmembrane</keyword>
<sequence>MDRISKVVRLHLTSTWAYLALPWIILGSAFAITLAIWLILAASLPAEGGLAASDGTQYNGAMLSILISLLVAGVGAINFSFPFQLGFGVTRRDFWIGTSVLFVGLAACNAVLLALLAAIETWTNGWGLGGHLFTAVWFDAGTWLGTWFVFFAAQAYFMFTGALFGTFYMRWRMNGLVALWVAIGVLTVGAVGVLTWTQTWPDLGRWFVDLGPVGVAAWSLVPTAAFAGVSWLALRRATPKG</sequence>
<feature type="transmembrane region" description="Helical" evidence="1">
    <location>
        <begin position="16"/>
        <end position="40"/>
    </location>
</feature>
<feature type="transmembrane region" description="Helical" evidence="1">
    <location>
        <begin position="176"/>
        <end position="196"/>
    </location>
</feature>
<dbReference type="EMBL" id="BSDP01000001">
    <property type="protein sequence ID" value="GLI26017.1"/>
    <property type="molecule type" value="Genomic_DNA"/>
</dbReference>
<keyword evidence="1" id="KW-0472">Membrane</keyword>
<gene>
    <name evidence="2" type="ORF">ARHIZOSPH14_02590</name>
</gene>
<proteinExistence type="predicted"/>
<dbReference type="AlphaFoldDB" id="A0A9W6CVI9"/>
<protein>
    <submittedName>
        <fullName evidence="2">Uncharacterized protein</fullName>
    </submittedName>
</protein>
<feature type="transmembrane region" description="Helical" evidence="1">
    <location>
        <begin position="60"/>
        <end position="82"/>
    </location>
</feature>
<comment type="caution">
    <text evidence="2">The sequence shown here is derived from an EMBL/GenBank/DDBJ whole genome shotgun (WGS) entry which is preliminary data.</text>
</comment>
<reference evidence="2" key="1">
    <citation type="submission" date="2022-12" db="EMBL/GenBank/DDBJ databases">
        <title>Reference genome sequencing for broad-spectrum identification of bacterial and archaeal isolates by mass spectrometry.</title>
        <authorList>
            <person name="Sekiguchi Y."/>
            <person name="Tourlousse D.M."/>
        </authorList>
    </citation>
    <scope>NUCLEOTIDE SEQUENCE</scope>
    <source>
        <strain evidence="2">14</strain>
    </source>
</reference>
<feature type="transmembrane region" description="Helical" evidence="1">
    <location>
        <begin position="216"/>
        <end position="234"/>
    </location>
</feature>
<dbReference type="RefSeq" id="WP_281882016.1">
    <property type="nucleotide sequence ID" value="NZ_BSDP01000001.1"/>
</dbReference>
<keyword evidence="1" id="KW-1133">Transmembrane helix</keyword>
<feature type="transmembrane region" description="Helical" evidence="1">
    <location>
        <begin position="147"/>
        <end position="169"/>
    </location>
</feature>